<evidence type="ECO:0000313" key="13">
    <source>
        <dbReference type="Proteomes" id="UP001152484"/>
    </source>
</evidence>
<protein>
    <recommendedName>
        <fullName evidence="3">RING-type E3 ubiquitin transferase</fullName>
        <ecNumber evidence="3">2.3.2.27</ecNumber>
    </recommendedName>
</protein>
<feature type="region of interest" description="Disordered" evidence="10">
    <location>
        <begin position="732"/>
        <end position="774"/>
    </location>
</feature>
<evidence type="ECO:0000256" key="9">
    <source>
        <dbReference type="SAM" id="Coils"/>
    </source>
</evidence>
<dbReference type="SUPFAM" id="SSF52402">
    <property type="entry name" value="Adenine nucleotide alpha hydrolases-like"/>
    <property type="match status" value="1"/>
</dbReference>
<evidence type="ECO:0000256" key="2">
    <source>
        <dbReference type="ARBA" id="ARBA00004906"/>
    </source>
</evidence>
<feature type="domain" description="Protein kinase" evidence="11">
    <location>
        <begin position="455"/>
        <end position="718"/>
    </location>
</feature>
<dbReference type="AlphaFoldDB" id="A0A9P0ZQ09"/>
<name>A0A9P0ZQ09_CUSEU</name>
<comment type="catalytic activity">
    <reaction evidence="1">
        <text>S-ubiquitinyl-[E2 ubiquitin-conjugating enzyme]-L-cysteine + [acceptor protein]-L-lysine = [E2 ubiquitin-conjugating enzyme]-L-cysteine + N(6)-ubiquitinyl-[acceptor protein]-L-lysine.</text>
        <dbReference type="EC" id="2.3.2.27"/>
    </reaction>
</comment>
<dbReference type="OrthoDB" id="4062651at2759"/>
<evidence type="ECO:0000256" key="3">
    <source>
        <dbReference type="ARBA" id="ARBA00012483"/>
    </source>
</evidence>
<feature type="coiled-coil region" evidence="9">
    <location>
        <begin position="321"/>
        <end position="348"/>
    </location>
</feature>
<dbReference type="CDD" id="cd14066">
    <property type="entry name" value="STKc_IRAK"/>
    <property type="match status" value="1"/>
</dbReference>
<dbReference type="SUPFAM" id="SSF56112">
    <property type="entry name" value="Protein kinase-like (PK-like)"/>
    <property type="match status" value="1"/>
</dbReference>
<evidence type="ECO:0000256" key="7">
    <source>
        <dbReference type="ARBA" id="ARBA00022840"/>
    </source>
</evidence>
<keyword evidence="7" id="KW-0067">ATP-binding</keyword>
<evidence type="ECO:0000256" key="6">
    <source>
        <dbReference type="ARBA" id="ARBA00022786"/>
    </source>
</evidence>
<keyword evidence="6" id="KW-0833">Ubl conjugation pathway</keyword>
<dbReference type="InterPro" id="IPR006016">
    <property type="entry name" value="UspA"/>
</dbReference>
<dbReference type="Proteomes" id="UP001152484">
    <property type="component" value="Unassembled WGS sequence"/>
</dbReference>
<dbReference type="Pfam" id="PF00069">
    <property type="entry name" value="Pkinase"/>
    <property type="match status" value="1"/>
</dbReference>
<evidence type="ECO:0000313" key="12">
    <source>
        <dbReference type="EMBL" id="CAH9108002.1"/>
    </source>
</evidence>
<dbReference type="CDD" id="cd01989">
    <property type="entry name" value="USP_STK_Ubox_N"/>
    <property type="match status" value="1"/>
</dbReference>
<dbReference type="EMBL" id="CAMAPE010000051">
    <property type="protein sequence ID" value="CAH9108002.1"/>
    <property type="molecule type" value="Genomic_DNA"/>
</dbReference>
<dbReference type="PANTHER" id="PTHR45647">
    <property type="entry name" value="OS02G0152300 PROTEIN"/>
    <property type="match status" value="1"/>
</dbReference>
<dbReference type="InterPro" id="IPR051348">
    <property type="entry name" value="U-box_ubiquitin_ligases"/>
</dbReference>
<dbReference type="GO" id="GO:0061630">
    <property type="term" value="F:ubiquitin protein ligase activity"/>
    <property type="evidence" value="ECO:0007669"/>
    <property type="project" value="UniProtKB-EC"/>
</dbReference>
<gene>
    <name evidence="12" type="ORF">CEURO_LOCUS17931</name>
</gene>
<organism evidence="12 13">
    <name type="scientific">Cuscuta europaea</name>
    <name type="common">European dodder</name>
    <dbReference type="NCBI Taxonomy" id="41803"/>
    <lineage>
        <taxon>Eukaryota</taxon>
        <taxon>Viridiplantae</taxon>
        <taxon>Streptophyta</taxon>
        <taxon>Embryophyta</taxon>
        <taxon>Tracheophyta</taxon>
        <taxon>Spermatophyta</taxon>
        <taxon>Magnoliopsida</taxon>
        <taxon>eudicotyledons</taxon>
        <taxon>Gunneridae</taxon>
        <taxon>Pentapetalae</taxon>
        <taxon>asterids</taxon>
        <taxon>lamiids</taxon>
        <taxon>Solanales</taxon>
        <taxon>Convolvulaceae</taxon>
        <taxon>Cuscuteae</taxon>
        <taxon>Cuscuta</taxon>
        <taxon>Cuscuta subgen. Cuscuta</taxon>
    </lineage>
</organism>
<keyword evidence="4" id="KW-0808">Transferase</keyword>
<reference evidence="12" key="1">
    <citation type="submission" date="2022-07" db="EMBL/GenBank/DDBJ databases">
        <authorList>
            <person name="Macas J."/>
            <person name="Novak P."/>
            <person name="Neumann P."/>
        </authorList>
    </citation>
    <scope>NUCLEOTIDE SEQUENCE</scope>
</reference>
<dbReference type="GO" id="GO:0004672">
    <property type="term" value="F:protein kinase activity"/>
    <property type="evidence" value="ECO:0007669"/>
    <property type="project" value="InterPro"/>
</dbReference>
<proteinExistence type="predicted"/>
<dbReference type="InterPro" id="IPR014729">
    <property type="entry name" value="Rossmann-like_a/b/a_fold"/>
</dbReference>
<dbReference type="SMART" id="SM00220">
    <property type="entry name" value="S_TKc"/>
    <property type="match status" value="1"/>
</dbReference>
<dbReference type="Gene3D" id="3.30.200.20">
    <property type="entry name" value="Phosphorylase Kinase, domain 1"/>
    <property type="match status" value="1"/>
</dbReference>
<dbReference type="Pfam" id="PF00582">
    <property type="entry name" value="Usp"/>
    <property type="match status" value="1"/>
</dbReference>
<dbReference type="PANTHER" id="PTHR45647:SF132">
    <property type="entry name" value="KINASE WITH ADENINE NUCLEOTIDE ALPHA HYDROLASES-LIKE DOMAIN-CONTAINING PROTEIN"/>
    <property type="match status" value="1"/>
</dbReference>
<evidence type="ECO:0000256" key="4">
    <source>
        <dbReference type="ARBA" id="ARBA00022679"/>
    </source>
</evidence>
<feature type="compositionally biased region" description="Polar residues" evidence="10">
    <location>
        <begin position="741"/>
        <end position="760"/>
    </location>
</feature>
<feature type="compositionally biased region" description="Low complexity" evidence="10">
    <location>
        <begin position="761"/>
        <end position="774"/>
    </location>
</feature>
<dbReference type="GO" id="GO:0005524">
    <property type="term" value="F:ATP binding"/>
    <property type="evidence" value="ECO:0007669"/>
    <property type="project" value="UniProtKB-KW"/>
</dbReference>
<feature type="region of interest" description="Disordered" evidence="10">
    <location>
        <begin position="211"/>
        <end position="247"/>
    </location>
</feature>
<accession>A0A9P0ZQ09</accession>
<evidence type="ECO:0000256" key="10">
    <source>
        <dbReference type="SAM" id="MobiDB-lite"/>
    </source>
</evidence>
<dbReference type="InterPro" id="IPR000719">
    <property type="entry name" value="Prot_kinase_dom"/>
</dbReference>
<evidence type="ECO:0000256" key="5">
    <source>
        <dbReference type="ARBA" id="ARBA00022741"/>
    </source>
</evidence>
<dbReference type="FunFam" id="3.30.200.20:FF:000162">
    <property type="entry name" value="Adenine nucleotide alpha hydrolase-like domain kinase"/>
    <property type="match status" value="1"/>
</dbReference>
<sequence length="774" mass="86242">MWGSTPTMNLPVGKERNKLVAVAIDKDRGSQMALKWALDNIVAKNQTILLLHVNLTQRSNQDSDICDENGLTLREMDPQSKELFLPFRVYCTRKDVRCHEVLLEDLDPARAIIEYTNRVGVEILILGAAAKGGLLRFKMKDIPGNVLKGVPDFCTVYVISKNGKISSTRSASRSVPFTHPLRHQLATTKPNAAETLFPSKTVEFSGDSSFTSELSSASSQNDIKSPFTRRRAANGKPYEHSRPTSDISFVSSGRASIDSCFPSYNDSFEDGPTPPRLSGFSEFENSSFESSNFGRRSIDLSSPSELSFVSMDSDRMSMSGMDDVEAEMRRLKQELKQTMEMYSTACKEALSARQKAMELQRWKMDEQKRLEEARLAEEAALALAEIEKAKSKVAIERAEAVQRLAELEAHKRISAEMKALSEGDESNSMMGQISHSRCRYRRYTIEEIEAATDCFSKSLIIGEGGYGPVYKCYIDHTSVAVKALRSEAAHGRQQFQQEVEVLSCIRHPNMVLLLGACPEYGCLVYEYMSNGSLEDRLFQTGGTPPLSWQLRFRIAAEIGTGLLFLHQTKPEPIVHRDLKPGNILLDRNFVSKISDVGLARLVPPSVADTVTQYRMTSTAGTFCYIDPEYQQTGMLGIKSDVYSLGIIFLQILTAKPPMGLTHLVERAIEMGTFTEMLDSAVPDWPVEEALRLAKLSLKCAELRRKDRPDLGQVVMPELERLRELADESIPPSSFYYPGRSPNHSQVSMSQENLSCPTTGNSGYDSYRSSSSSGL</sequence>
<evidence type="ECO:0000256" key="1">
    <source>
        <dbReference type="ARBA" id="ARBA00000900"/>
    </source>
</evidence>
<dbReference type="InterPro" id="IPR011009">
    <property type="entry name" value="Kinase-like_dom_sf"/>
</dbReference>
<dbReference type="PROSITE" id="PS00108">
    <property type="entry name" value="PROTEIN_KINASE_ST"/>
    <property type="match status" value="1"/>
</dbReference>
<dbReference type="Gene3D" id="3.40.50.620">
    <property type="entry name" value="HUPs"/>
    <property type="match status" value="1"/>
</dbReference>
<dbReference type="InterPro" id="IPR008271">
    <property type="entry name" value="Ser/Thr_kinase_AS"/>
</dbReference>
<keyword evidence="5" id="KW-0547">Nucleotide-binding</keyword>
<evidence type="ECO:0000259" key="11">
    <source>
        <dbReference type="PROSITE" id="PS50011"/>
    </source>
</evidence>
<dbReference type="Gene3D" id="1.10.510.10">
    <property type="entry name" value="Transferase(Phosphotransferase) domain 1"/>
    <property type="match status" value="1"/>
</dbReference>
<keyword evidence="8 9" id="KW-0175">Coiled coil</keyword>
<dbReference type="FunFam" id="1.10.510.10:FF:000498">
    <property type="entry name" value="U-box domain-containing protein 51"/>
    <property type="match status" value="1"/>
</dbReference>
<comment type="pathway">
    <text evidence="2">Protein modification; protein ubiquitination.</text>
</comment>
<dbReference type="EC" id="2.3.2.27" evidence="3"/>
<dbReference type="PROSITE" id="PS50011">
    <property type="entry name" value="PROTEIN_KINASE_DOM"/>
    <property type="match status" value="1"/>
</dbReference>
<comment type="caution">
    <text evidence="12">The sequence shown here is derived from an EMBL/GenBank/DDBJ whole genome shotgun (WGS) entry which is preliminary data.</text>
</comment>
<evidence type="ECO:0000256" key="8">
    <source>
        <dbReference type="ARBA" id="ARBA00023054"/>
    </source>
</evidence>
<keyword evidence="13" id="KW-1185">Reference proteome</keyword>